<dbReference type="AlphaFoldDB" id="A0A1U7I6N5"/>
<proteinExistence type="predicted"/>
<gene>
    <name evidence="1" type="ORF">NIES2119_27410</name>
</gene>
<accession>A0A1U7I6N5</accession>
<dbReference type="Proteomes" id="UP000185860">
    <property type="component" value="Unassembled WGS sequence"/>
</dbReference>
<evidence type="ECO:0008006" key="3">
    <source>
        <dbReference type="Google" id="ProtNLM"/>
    </source>
</evidence>
<comment type="caution">
    <text evidence="1">The sequence shown here is derived from an EMBL/GenBank/DDBJ whole genome shotgun (WGS) entry which is preliminary data.</text>
</comment>
<evidence type="ECO:0000313" key="2">
    <source>
        <dbReference type="Proteomes" id="UP000185860"/>
    </source>
</evidence>
<protein>
    <recommendedName>
        <fullName evidence="3">Ribbon-helix-helix domain-containing protein</fullName>
    </recommendedName>
</protein>
<evidence type="ECO:0000313" key="1">
    <source>
        <dbReference type="EMBL" id="OKH31957.1"/>
    </source>
</evidence>
<sequence length="118" mass="13297">MKRDIQGKFILKNDDYRQVRTLRLTDATWKALGIAAECLGMTRADLLEQVVRENNLTFPVTPVFNPPLSPHQNVEQLTVLAEQVLDELRLGKQASGYKSAQKALRRLIELTTTSTTTS</sequence>
<dbReference type="EMBL" id="MRCE01000044">
    <property type="protein sequence ID" value="OKH31957.1"/>
    <property type="molecule type" value="Genomic_DNA"/>
</dbReference>
<dbReference type="OrthoDB" id="487044at2"/>
<reference evidence="1 2" key="1">
    <citation type="submission" date="2016-11" db="EMBL/GenBank/DDBJ databases">
        <title>Draft Genome Sequences of Nine Cyanobacterial Strains from Diverse Habitats.</title>
        <authorList>
            <person name="Zhu T."/>
            <person name="Hou S."/>
            <person name="Lu X."/>
            <person name="Hess W.R."/>
        </authorList>
    </citation>
    <scope>NUCLEOTIDE SEQUENCE [LARGE SCALE GENOMIC DNA]</scope>
    <source>
        <strain evidence="1 2">IAM M-71</strain>
    </source>
</reference>
<dbReference type="RefSeq" id="WP_073596667.1">
    <property type="nucleotide sequence ID" value="NZ_MRCE01000044.1"/>
</dbReference>
<organism evidence="1 2">
    <name type="scientific">[Phormidium ambiguum] IAM M-71</name>
    <dbReference type="NCBI Taxonomy" id="454136"/>
    <lineage>
        <taxon>Bacteria</taxon>
        <taxon>Bacillati</taxon>
        <taxon>Cyanobacteriota</taxon>
        <taxon>Cyanophyceae</taxon>
        <taxon>Oscillatoriophycideae</taxon>
        <taxon>Aerosakkonematales</taxon>
        <taxon>Aerosakkonemataceae</taxon>
        <taxon>Floridanema</taxon>
    </lineage>
</organism>
<name>A0A1U7I6N5_9CYAN</name>